<evidence type="ECO:0000256" key="1">
    <source>
        <dbReference type="ARBA" id="ARBA00004448"/>
    </source>
</evidence>
<dbReference type="PANTHER" id="PTHR46356">
    <property type="entry name" value="MITOCHONDRIAL 2-OXODICARBOXYLATE CARRIER"/>
    <property type="match status" value="1"/>
</dbReference>
<evidence type="ECO:0000256" key="11">
    <source>
        <dbReference type="RuleBase" id="RU000488"/>
    </source>
</evidence>
<keyword evidence="7 13" id="KW-1133">Transmembrane helix</keyword>
<dbReference type="InterPro" id="IPR023395">
    <property type="entry name" value="MCP_dom_sf"/>
</dbReference>
<keyword evidence="3 11" id="KW-0813">Transport</keyword>
<dbReference type="Pfam" id="PF00153">
    <property type="entry name" value="Mito_carr"/>
    <property type="match status" value="3"/>
</dbReference>
<proteinExistence type="inferred from homology"/>
<name>A0A2V1DW36_9PLEO</name>
<keyword evidence="9 10" id="KW-0472">Membrane</keyword>
<evidence type="ECO:0000256" key="12">
    <source>
        <dbReference type="SAM" id="MobiDB-lite"/>
    </source>
</evidence>
<comment type="subcellular location">
    <subcellularLocation>
        <location evidence="1">Mitochondrion inner membrane</location>
        <topology evidence="1">Multi-pass membrane protein</topology>
    </subcellularLocation>
</comment>
<dbReference type="GO" id="GO:0005743">
    <property type="term" value="C:mitochondrial inner membrane"/>
    <property type="evidence" value="ECO:0007669"/>
    <property type="project" value="UniProtKB-SubCell"/>
</dbReference>
<evidence type="ECO:0000313" key="15">
    <source>
        <dbReference type="Proteomes" id="UP000244855"/>
    </source>
</evidence>
<feature type="repeat" description="Solcar" evidence="10">
    <location>
        <begin position="131"/>
        <end position="217"/>
    </location>
</feature>
<dbReference type="GO" id="GO:0055085">
    <property type="term" value="P:transmembrane transport"/>
    <property type="evidence" value="ECO:0007669"/>
    <property type="project" value="InterPro"/>
</dbReference>
<feature type="region of interest" description="Disordered" evidence="12">
    <location>
        <begin position="1"/>
        <end position="21"/>
    </location>
</feature>
<dbReference type="PROSITE" id="PS50920">
    <property type="entry name" value="SOLCAR"/>
    <property type="match status" value="3"/>
</dbReference>
<keyword evidence="15" id="KW-1185">Reference proteome</keyword>
<evidence type="ECO:0000256" key="13">
    <source>
        <dbReference type="SAM" id="Phobius"/>
    </source>
</evidence>
<evidence type="ECO:0000256" key="5">
    <source>
        <dbReference type="ARBA" id="ARBA00022737"/>
    </source>
</evidence>
<dbReference type="InterPro" id="IPR002067">
    <property type="entry name" value="MCP"/>
</dbReference>
<evidence type="ECO:0000313" key="14">
    <source>
        <dbReference type="EMBL" id="PVI02256.1"/>
    </source>
</evidence>
<dbReference type="InterPro" id="IPR051752">
    <property type="entry name" value="Mito_2-oxodicarb_carrier"/>
</dbReference>
<evidence type="ECO:0000256" key="9">
    <source>
        <dbReference type="ARBA" id="ARBA00023136"/>
    </source>
</evidence>
<gene>
    <name evidence="14" type="ORF">DM02DRAFT_589839</name>
</gene>
<dbReference type="Proteomes" id="UP000244855">
    <property type="component" value="Unassembled WGS sequence"/>
</dbReference>
<evidence type="ECO:0000256" key="8">
    <source>
        <dbReference type="ARBA" id="ARBA00023128"/>
    </source>
</evidence>
<dbReference type="OrthoDB" id="434783at2759"/>
<evidence type="ECO:0000256" key="3">
    <source>
        <dbReference type="ARBA" id="ARBA00022448"/>
    </source>
</evidence>
<dbReference type="InterPro" id="IPR018108">
    <property type="entry name" value="MCP_transmembrane"/>
</dbReference>
<feature type="repeat" description="Solcar" evidence="10">
    <location>
        <begin position="25"/>
        <end position="121"/>
    </location>
</feature>
<evidence type="ECO:0000256" key="7">
    <source>
        <dbReference type="ARBA" id="ARBA00022989"/>
    </source>
</evidence>
<organism evidence="14 15">
    <name type="scientific">Periconia macrospinosa</name>
    <dbReference type="NCBI Taxonomy" id="97972"/>
    <lineage>
        <taxon>Eukaryota</taxon>
        <taxon>Fungi</taxon>
        <taxon>Dikarya</taxon>
        <taxon>Ascomycota</taxon>
        <taxon>Pezizomycotina</taxon>
        <taxon>Dothideomycetes</taxon>
        <taxon>Pleosporomycetidae</taxon>
        <taxon>Pleosporales</taxon>
        <taxon>Massarineae</taxon>
        <taxon>Periconiaceae</taxon>
        <taxon>Periconia</taxon>
    </lineage>
</organism>
<evidence type="ECO:0000256" key="4">
    <source>
        <dbReference type="ARBA" id="ARBA00022692"/>
    </source>
</evidence>
<feature type="repeat" description="Solcar" evidence="10">
    <location>
        <begin position="233"/>
        <end position="323"/>
    </location>
</feature>
<accession>A0A2V1DW36</accession>
<feature type="compositionally biased region" description="Polar residues" evidence="12">
    <location>
        <begin position="1"/>
        <end position="12"/>
    </location>
</feature>
<sequence>MEKPTATSSTSRVGAPSPANPPPPLPFRYQFAAGAIAGVSEILIFYPLDVVKTRIQLQHGTVVAVAQNGQQEGYTGVIDCFRKIVRNERARNLYRGITAPILMEVPKRAIKFSANDTFGPLYRRLFHSPTLTQPLAILTGASAGAVESLVVVPFELLKIRLQDKTSAARYTGLVDCFSKVVRNEGLLALYNGFEATLWRHIVWNAGYFGCIFQVRERLERARMRDGGREGKMQKMGRDLVAGFVGGVVGTTLNTPLDVVKSRIQSVARVEGVKGKYEWAWPSLGVVAREEGVRALYKGYLAKILRFGPGGGVLLVVYSAVLEGFGRAR</sequence>
<keyword evidence="5" id="KW-0677">Repeat</keyword>
<feature type="transmembrane region" description="Helical" evidence="13">
    <location>
        <begin position="303"/>
        <end position="321"/>
    </location>
</feature>
<dbReference type="SUPFAM" id="SSF103506">
    <property type="entry name" value="Mitochondrial carrier"/>
    <property type="match status" value="1"/>
</dbReference>
<reference evidence="14 15" key="1">
    <citation type="journal article" date="2018" name="Sci. Rep.">
        <title>Comparative genomics provides insights into the lifestyle and reveals functional heterogeneity of dark septate endophytic fungi.</title>
        <authorList>
            <person name="Knapp D.G."/>
            <person name="Nemeth J.B."/>
            <person name="Barry K."/>
            <person name="Hainaut M."/>
            <person name="Henrissat B."/>
            <person name="Johnson J."/>
            <person name="Kuo A."/>
            <person name="Lim J.H.P."/>
            <person name="Lipzen A."/>
            <person name="Nolan M."/>
            <person name="Ohm R.A."/>
            <person name="Tamas L."/>
            <person name="Grigoriev I.V."/>
            <person name="Spatafora J.W."/>
            <person name="Nagy L.G."/>
            <person name="Kovacs G.M."/>
        </authorList>
    </citation>
    <scope>NUCLEOTIDE SEQUENCE [LARGE SCALE GENOMIC DNA]</scope>
    <source>
        <strain evidence="14 15">DSE2036</strain>
    </source>
</reference>
<dbReference type="PRINTS" id="PR00926">
    <property type="entry name" value="MITOCARRIER"/>
</dbReference>
<comment type="similarity">
    <text evidence="2 11">Belongs to the mitochondrial carrier (TC 2.A.29) family.</text>
</comment>
<dbReference type="EMBL" id="KZ805345">
    <property type="protein sequence ID" value="PVI02256.1"/>
    <property type="molecule type" value="Genomic_DNA"/>
</dbReference>
<dbReference type="AlphaFoldDB" id="A0A2V1DW36"/>
<evidence type="ECO:0000256" key="6">
    <source>
        <dbReference type="ARBA" id="ARBA00022792"/>
    </source>
</evidence>
<keyword evidence="4 10" id="KW-0812">Transmembrane</keyword>
<dbReference type="PANTHER" id="PTHR46356:SF1">
    <property type="entry name" value="MITOCHONDRIAL 2-OXODICARBOXYLATE CARRIER"/>
    <property type="match status" value="1"/>
</dbReference>
<evidence type="ECO:0000256" key="2">
    <source>
        <dbReference type="ARBA" id="ARBA00006375"/>
    </source>
</evidence>
<keyword evidence="8" id="KW-0496">Mitochondrion</keyword>
<evidence type="ECO:0000256" key="10">
    <source>
        <dbReference type="PROSITE-ProRule" id="PRU00282"/>
    </source>
</evidence>
<dbReference type="Gene3D" id="1.50.40.10">
    <property type="entry name" value="Mitochondrial carrier domain"/>
    <property type="match status" value="1"/>
</dbReference>
<keyword evidence="6" id="KW-0999">Mitochondrion inner membrane</keyword>
<protein>
    <submittedName>
        <fullName evidence="14">Mitochondrial 2-oxodicarboxylate carrier protein-like protein</fullName>
    </submittedName>
</protein>